<dbReference type="AlphaFoldDB" id="A0A0A8UUF3"/>
<keyword evidence="1" id="KW-0472">Membrane</keyword>
<dbReference type="Proteomes" id="UP000032803">
    <property type="component" value="Chromosome I"/>
</dbReference>
<feature type="transmembrane region" description="Helical" evidence="1">
    <location>
        <begin position="291"/>
        <end position="311"/>
    </location>
</feature>
<evidence type="ECO:0000256" key="1">
    <source>
        <dbReference type="SAM" id="Phobius"/>
    </source>
</evidence>
<keyword evidence="1" id="KW-1133">Transmembrane helix</keyword>
<reference evidence="3" key="1">
    <citation type="submission" date="2014-09" db="EMBL/GenBank/DDBJ databases">
        <authorList>
            <person name="Gomez-Valero L."/>
        </authorList>
    </citation>
    <scope>NUCLEOTIDE SEQUENCE [LARGE SCALE GENOMIC DNA]</scope>
    <source>
        <strain evidence="3">ATCC35250</strain>
    </source>
</reference>
<dbReference type="OrthoDB" id="5639734at2"/>
<protein>
    <recommendedName>
        <fullName evidence="4">Rho GTPase (Miro-like)</fullName>
    </recommendedName>
</protein>
<feature type="transmembrane region" description="Helical" evidence="1">
    <location>
        <begin position="244"/>
        <end position="271"/>
    </location>
</feature>
<organism evidence="2 3">
    <name type="scientific">Legionella hackeliae</name>
    <dbReference type="NCBI Taxonomy" id="449"/>
    <lineage>
        <taxon>Bacteria</taxon>
        <taxon>Pseudomonadati</taxon>
        <taxon>Pseudomonadota</taxon>
        <taxon>Gammaproteobacteria</taxon>
        <taxon>Legionellales</taxon>
        <taxon>Legionellaceae</taxon>
        <taxon>Legionella</taxon>
    </lineage>
</organism>
<dbReference type="STRING" id="449.LHA_1375"/>
<evidence type="ECO:0008006" key="4">
    <source>
        <dbReference type="Google" id="ProtNLM"/>
    </source>
</evidence>
<evidence type="ECO:0000313" key="3">
    <source>
        <dbReference type="Proteomes" id="UP000032803"/>
    </source>
</evidence>
<keyword evidence="3" id="KW-1185">Reference proteome</keyword>
<keyword evidence="1" id="KW-0812">Transmembrane</keyword>
<dbReference type="KEGG" id="lha:LHA_1375"/>
<dbReference type="PATRIC" id="fig|449.7.peg.542"/>
<accession>A0A0A8UUF3</accession>
<evidence type="ECO:0000313" key="2">
    <source>
        <dbReference type="EMBL" id="CEK10419.1"/>
    </source>
</evidence>
<dbReference type="RefSeq" id="WP_045105798.1">
    <property type="nucleotide sequence ID" value="NZ_LN681225.1"/>
</dbReference>
<dbReference type="HOGENOM" id="CLU_064057_0_0_6"/>
<sequence>MAVIFFGSEKAGTKLIHSIQNHFNIQPGVVNFDERAVYTTTVQGLSITFMNPDPRFKCMWNIFCPDQVGFFCLELSEADVNYQEIIAQIQLFKRDSNFSDVVLVGIPDKDYKGNPQEKLCDIRETLSGEKVYTKKAFAISNQDDISKFVLSLNALEQEAASEAAEDEEFFDANFSPWQMAVVNLKGAIRNLPYKKFNAISAEINSLQTKLAQEDTSGQAQAIQAFSQNCHQILEGKHPHILNSVLILAAVALVTVIVGAIGFGIGFAAGVWSGPGAFFTGIVGGAAFAKATVAASASLGLFSGGLAAYGLFNSSKEEKKAVDNFVSGLSIS</sequence>
<gene>
    <name evidence="2" type="ORF">LHA_1375</name>
</gene>
<dbReference type="EMBL" id="LN681225">
    <property type="protein sequence ID" value="CEK10419.1"/>
    <property type="molecule type" value="Genomic_DNA"/>
</dbReference>
<proteinExistence type="predicted"/>
<name>A0A0A8UUF3_LEGHA</name>